<feature type="region of interest" description="Disordered" evidence="5">
    <location>
        <begin position="189"/>
        <end position="239"/>
    </location>
</feature>
<sequence length="328" mass="36421">MVAYLIDYKVEWRGCSNFWSGRDGNKLVAIVDHIMQGTMESTDSWFKNRRSDASSHFGVALDGRIWQWVKEDDAAWGNGIPGNPDTSIPWIADCTTKNINYNNVTISIEHEGFSGKAMPDAQYYASLWLHRYLCSKYNIQPNRQYIIGHYQIDKINRAACPGNTFPWNKLMSDLAGLIPPVSIPVFTPPVDTPPITPTDTPPVTTPPVTPTDTPPVTTPPVTPTDTPPVTTPPSTPPAGVDYSRWIEGVTGVVYEKSGPHSVLYNNTYVRLRPSISSYDGTLLRTLSRGATLNFVAYTDLGPVYQNSSRWYLISDDNSGGWVNSRMVS</sequence>
<dbReference type="PANTHER" id="PTHR30417">
    <property type="entry name" value="N-ACETYLMURAMOYL-L-ALANINE AMIDASE AMID"/>
    <property type="match status" value="1"/>
</dbReference>
<dbReference type="RefSeq" id="WP_341471213.1">
    <property type="nucleotide sequence ID" value="NZ_CP128400.1"/>
</dbReference>
<feature type="compositionally biased region" description="Pro residues" evidence="5">
    <location>
        <begin position="189"/>
        <end position="236"/>
    </location>
</feature>
<comment type="catalytic activity">
    <reaction evidence="1">
        <text>Hydrolyzes the link between N-acetylmuramoyl residues and L-amino acid residues in certain cell-wall glycopeptides.</text>
        <dbReference type="EC" id="3.5.1.28"/>
    </reaction>
</comment>
<dbReference type="Gene3D" id="3.40.80.10">
    <property type="entry name" value="Peptidoglycan recognition protein-like"/>
    <property type="match status" value="1"/>
</dbReference>
<protein>
    <recommendedName>
        <fullName evidence="2">N-acetylmuramoyl-L-alanine amidase</fullName>
        <ecNumber evidence="2">3.5.1.28</ecNumber>
    </recommendedName>
</protein>
<dbReference type="EMBL" id="CP128400">
    <property type="protein sequence ID" value="WJW69324.1"/>
    <property type="molecule type" value="Genomic_DNA"/>
</dbReference>
<evidence type="ECO:0000313" key="8">
    <source>
        <dbReference type="EMBL" id="WJW69324.1"/>
    </source>
</evidence>
<reference evidence="7 9" key="1">
    <citation type="submission" date="2020-06" db="EMBL/GenBank/DDBJ databases">
        <title>Anoxygenic phototrophic Chloroflexota member uses a Type I reaction center.</title>
        <authorList>
            <person name="Tsuji J.M."/>
            <person name="Shaw N.A."/>
            <person name="Nagashima S."/>
            <person name="Venkiteswaran J."/>
            <person name="Schiff S.L."/>
            <person name="Hanada S."/>
            <person name="Tank M."/>
            <person name="Neufeld J.D."/>
        </authorList>
    </citation>
    <scope>NUCLEOTIDE SEQUENCE [LARGE SCALE GENOMIC DNA]</scope>
    <source>
        <strain evidence="7">L227-S17</strain>
    </source>
</reference>
<evidence type="ECO:0000313" key="7">
    <source>
        <dbReference type="EMBL" id="NWJ47412.1"/>
    </source>
</evidence>
<evidence type="ECO:0000313" key="10">
    <source>
        <dbReference type="Proteomes" id="UP001431572"/>
    </source>
</evidence>
<keyword evidence="3" id="KW-0378">Hydrolase</keyword>
<dbReference type="EC" id="3.5.1.28" evidence="2"/>
<dbReference type="GO" id="GO:0008745">
    <property type="term" value="F:N-acetylmuramoyl-L-alanine amidase activity"/>
    <property type="evidence" value="ECO:0007669"/>
    <property type="project" value="UniProtKB-EC"/>
</dbReference>
<evidence type="ECO:0000256" key="3">
    <source>
        <dbReference type="ARBA" id="ARBA00022801"/>
    </source>
</evidence>
<dbReference type="SUPFAM" id="SSF55846">
    <property type="entry name" value="N-acetylmuramoyl-L-alanine amidase-like"/>
    <property type="match status" value="1"/>
</dbReference>
<evidence type="ECO:0000256" key="2">
    <source>
        <dbReference type="ARBA" id="ARBA00011901"/>
    </source>
</evidence>
<dbReference type="GO" id="GO:0009253">
    <property type="term" value="P:peptidoglycan catabolic process"/>
    <property type="evidence" value="ECO:0007669"/>
    <property type="project" value="InterPro"/>
</dbReference>
<dbReference type="Proteomes" id="UP000521676">
    <property type="component" value="Unassembled WGS sequence"/>
</dbReference>
<dbReference type="GO" id="GO:0071555">
    <property type="term" value="P:cell wall organization"/>
    <property type="evidence" value="ECO:0007669"/>
    <property type="project" value="UniProtKB-KW"/>
</dbReference>
<gene>
    <name evidence="7" type="ORF">HXX08_16255</name>
    <name evidence="8" type="ORF">OZ401_002932</name>
</gene>
<dbReference type="InterPro" id="IPR002502">
    <property type="entry name" value="Amidase_domain"/>
</dbReference>
<dbReference type="InterPro" id="IPR051206">
    <property type="entry name" value="NAMLAA_amidase_2"/>
</dbReference>
<dbReference type="CDD" id="cd06583">
    <property type="entry name" value="PGRP"/>
    <property type="match status" value="1"/>
</dbReference>
<organism evidence="7 9">
    <name type="scientific">Candidatus Chlorohelix allophototropha</name>
    <dbReference type="NCBI Taxonomy" id="3003348"/>
    <lineage>
        <taxon>Bacteria</taxon>
        <taxon>Bacillati</taxon>
        <taxon>Chloroflexota</taxon>
        <taxon>Chloroflexia</taxon>
        <taxon>Candidatus Chloroheliales</taxon>
        <taxon>Candidatus Chloroheliaceae</taxon>
        <taxon>Candidatus Chlorohelix</taxon>
    </lineage>
</organism>
<dbReference type="GO" id="GO:0009254">
    <property type="term" value="P:peptidoglycan turnover"/>
    <property type="evidence" value="ECO:0007669"/>
    <property type="project" value="TreeGrafter"/>
</dbReference>
<feature type="domain" description="N-acetylmuramoyl-L-alanine amidase" evidence="6">
    <location>
        <begin position="15"/>
        <end position="162"/>
    </location>
</feature>
<name>A0A8T7M602_9CHLR</name>
<keyword evidence="10" id="KW-1185">Reference proteome</keyword>
<accession>A0A8T7M602</accession>
<dbReference type="EMBL" id="JACATZ010000003">
    <property type="protein sequence ID" value="NWJ47412.1"/>
    <property type="molecule type" value="Genomic_DNA"/>
</dbReference>
<dbReference type="Pfam" id="PF01510">
    <property type="entry name" value="Amidase_2"/>
    <property type="match status" value="1"/>
</dbReference>
<dbReference type="AlphaFoldDB" id="A0A8T7M602"/>
<dbReference type="Proteomes" id="UP001431572">
    <property type="component" value="Chromosome 2"/>
</dbReference>
<proteinExistence type="predicted"/>
<evidence type="ECO:0000313" key="9">
    <source>
        <dbReference type="Proteomes" id="UP000521676"/>
    </source>
</evidence>
<evidence type="ECO:0000256" key="5">
    <source>
        <dbReference type="SAM" id="MobiDB-lite"/>
    </source>
</evidence>
<reference evidence="8" key="2">
    <citation type="journal article" date="2024" name="Nature">
        <title>Anoxygenic phototroph of the Chloroflexota uses a type I reaction centre.</title>
        <authorList>
            <person name="Tsuji J.M."/>
            <person name="Shaw N.A."/>
            <person name="Nagashima S."/>
            <person name="Venkiteswaran J.J."/>
            <person name="Schiff S.L."/>
            <person name="Watanabe T."/>
            <person name="Fukui M."/>
            <person name="Hanada S."/>
            <person name="Tank M."/>
            <person name="Neufeld J.D."/>
        </authorList>
    </citation>
    <scope>NUCLEOTIDE SEQUENCE</scope>
    <source>
        <strain evidence="8">L227-S17</strain>
    </source>
</reference>
<dbReference type="SMART" id="SM00644">
    <property type="entry name" value="Ami_2"/>
    <property type="match status" value="1"/>
</dbReference>
<dbReference type="InterPro" id="IPR036505">
    <property type="entry name" value="Amidase/PGRP_sf"/>
</dbReference>
<keyword evidence="4" id="KW-0961">Cell wall biogenesis/degradation</keyword>
<evidence type="ECO:0000256" key="1">
    <source>
        <dbReference type="ARBA" id="ARBA00001561"/>
    </source>
</evidence>
<dbReference type="PANTHER" id="PTHR30417:SF1">
    <property type="entry name" value="N-ACETYLMURAMOYL-L-ALANINE AMIDASE AMID"/>
    <property type="match status" value="1"/>
</dbReference>
<evidence type="ECO:0000256" key="4">
    <source>
        <dbReference type="ARBA" id="ARBA00023316"/>
    </source>
</evidence>
<evidence type="ECO:0000259" key="6">
    <source>
        <dbReference type="SMART" id="SM00644"/>
    </source>
</evidence>